<feature type="domain" description="Endonuclease/exonuclease/phosphatase" evidence="1">
    <location>
        <begin position="6"/>
        <end position="220"/>
    </location>
</feature>
<evidence type="ECO:0000259" key="1">
    <source>
        <dbReference type="Pfam" id="PF03372"/>
    </source>
</evidence>
<keyword evidence="2" id="KW-0255">Endonuclease</keyword>
<organism evidence="2 3">
    <name type="scientific">Nonomuraea montanisoli</name>
    <dbReference type="NCBI Taxonomy" id="2741721"/>
    <lineage>
        <taxon>Bacteria</taxon>
        <taxon>Bacillati</taxon>
        <taxon>Actinomycetota</taxon>
        <taxon>Actinomycetes</taxon>
        <taxon>Streptosporangiales</taxon>
        <taxon>Streptosporangiaceae</taxon>
        <taxon>Nonomuraea</taxon>
    </lineage>
</organism>
<evidence type="ECO:0000313" key="3">
    <source>
        <dbReference type="Proteomes" id="UP000586042"/>
    </source>
</evidence>
<dbReference type="InterPro" id="IPR005135">
    <property type="entry name" value="Endo/exonuclease/phosphatase"/>
</dbReference>
<name>A0A7Y6M2P0_9ACTN</name>
<keyword evidence="2" id="KW-0540">Nuclease</keyword>
<dbReference type="RefSeq" id="WP_175588830.1">
    <property type="nucleotide sequence ID" value="NZ_JABWGN010000003.1"/>
</dbReference>
<keyword evidence="2" id="KW-0269">Exonuclease</keyword>
<dbReference type="AlphaFoldDB" id="A0A7Y6M2P0"/>
<evidence type="ECO:0000313" key="2">
    <source>
        <dbReference type="EMBL" id="NUW31369.1"/>
    </source>
</evidence>
<comment type="caution">
    <text evidence="2">The sequence shown here is derived from an EMBL/GenBank/DDBJ whole genome shotgun (WGS) entry which is preliminary data.</text>
</comment>
<gene>
    <name evidence="2" type="ORF">HTZ77_08020</name>
</gene>
<dbReference type="SUPFAM" id="SSF56219">
    <property type="entry name" value="DNase I-like"/>
    <property type="match status" value="1"/>
</dbReference>
<keyword evidence="3" id="KW-1185">Reference proteome</keyword>
<dbReference type="GO" id="GO:0004519">
    <property type="term" value="F:endonuclease activity"/>
    <property type="evidence" value="ECO:0007669"/>
    <property type="project" value="UniProtKB-KW"/>
</dbReference>
<dbReference type="Gene3D" id="3.60.10.10">
    <property type="entry name" value="Endonuclease/exonuclease/phosphatase"/>
    <property type="match status" value="1"/>
</dbReference>
<sequence length="240" mass="25321">MTVRLATYNVRGMKDSVPALTRVIGALRADLLCVQEAPRLLGWQARREELAGSCGLRVVAGRRLGGVAVFAAPRVRLLHAENHVLRVFVGLEVRGLAVAVAEVEGARLAVGSTHLDLNGAARLHHVTEAMTLLEATAARFGAEPVLCGDFNERDHQPAWRYVAARLADCYPAAPRGDGLTFPARSPQARIDAIFTGPGLRVRDCGGAPADPADLAAASDHLPVVAEVESGAGLRGPVVNP</sequence>
<dbReference type="GO" id="GO:0004527">
    <property type="term" value="F:exonuclease activity"/>
    <property type="evidence" value="ECO:0007669"/>
    <property type="project" value="UniProtKB-KW"/>
</dbReference>
<keyword evidence="2" id="KW-0378">Hydrolase</keyword>
<protein>
    <submittedName>
        <fullName evidence="2">Endonuclease/exonuclease/phosphatase family protein</fullName>
    </submittedName>
</protein>
<accession>A0A7Y6M2P0</accession>
<dbReference type="InterPro" id="IPR036691">
    <property type="entry name" value="Endo/exonu/phosph_ase_sf"/>
</dbReference>
<reference evidence="2 3" key="1">
    <citation type="submission" date="2020-06" db="EMBL/GenBank/DDBJ databases">
        <title>Nonomuraea sp. SMC257, a novel actinomycete isolated from soil.</title>
        <authorList>
            <person name="Chanama M."/>
        </authorList>
    </citation>
    <scope>NUCLEOTIDE SEQUENCE [LARGE SCALE GENOMIC DNA]</scope>
    <source>
        <strain evidence="2 3">SMC257</strain>
    </source>
</reference>
<dbReference type="EMBL" id="JABWGN010000003">
    <property type="protein sequence ID" value="NUW31369.1"/>
    <property type="molecule type" value="Genomic_DNA"/>
</dbReference>
<proteinExistence type="predicted"/>
<dbReference type="Proteomes" id="UP000586042">
    <property type="component" value="Unassembled WGS sequence"/>
</dbReference>
<dbReference type="Pfam" id="PF03372">
    <property type="entry name" value="Exo_endo_phos"/>
    <property type="match status" value="1"/>
</dbReference>